<accession>A0A7W7DCQ5</accession>
<reference evidence="1 2" key="1">
    <citation type="submission" date="2020-08" db="EMBL/GenBank/DDBJ databases">
        <title>Sequencing the genomes of 1000 actinobacteria strains.</title>
        <authorList>
            <person name="Klenk H.-P."/>
        </authorList>
    </citation>
    <scope>NUCLEOTIDE SEQUENCE [LARGE SCALE GENOMIC DNA]</scope>
    <source>
        <strain evidence="1 2">DSM 45784</strain>
    </source>
</reference>
<proteinExistence type="predicted"/>
<dbReference type="SUPFAM" id="SSF48452">
    <property type="entry name" value="TPR-like"/>
    <property type="match status" value="1"/>
</dbReference>
<organism evidence="1 2">
    <name type="scientific">Sphaerisporangium siamense</name>
    <dbReference type="NCBI Taxonomy" id="795645"/>
    <lineage>
        <taxon>Bacteria</taxon>
        <taxon>Bacillati</taxon>
        <taxon>Actinomycetota</taxon>
        <taxon>Actinomycetes</taxon>
        <taxon>Streptosporangiales</taxon>
        <taxon>Streptosporangiaceae</taxon>
        <taxon>Sphaerisporangium</taxon>
    </lineage>
</organism>
<dbReference type="InterPro" id="IPR011990">
    <property type="entry name" value="TPR-like_helical_dom_sf"/>
</dbReference>
<dbReference type="AlphaFoldDB" id="A0A7W7DCQ5"/>
<protein>
    <recommendedName>
        <fullName evidence="3">Tetratricopeptide repeat protein</fullName>
    </recommendedName>
</protein>
<dbReference type="Gene3D" id="1.25.40.10">
    <property type="entry name" value="Tetratricopeptide repeat domain"/>
    <property type="match status" value="1"/>
</dbReference>
<evidence type="ECO:0000313" key="1">
    <source>
        <dbReference type="EMBL" id="MBB4704398.1"/>
    </source>
</evidence>
<keyword evidence="2" id="KW-1185">Reference proteome</keyword>
<gene>
    <name evidence="1" type="ORF">BJ982_005942</name>
</gene>
<comment type="caution">
    <text evidence="1">The sequence shown here is derived from an EMBL/GenBank/DDBJ whole genome shotgun (WGS) entry which is preliminary data.</text>
</comment>
<evidence type="ECO:0008006" key="3">
    <source>
        <dbReference type="Google" id="ProtNLM"/>
    </source>
</evidence>
<dbReference type="Proteomes" id="UP000542210">
    <property type="component" value="Unassembled WGS sequence"/>
</dbReference>
<name>A0A7W7DCQ5_9ACTN</name>
<dbReference type="EMBL" id="JACHND010000001">
    <property type="protein sequence ID" value="MBB4704398.1"/>
    <property type="molecule type" value="Genomic_DNA"/>
</dbReference>
<sequence>MPSFAYQRDDSRSFGELWFPAADALDTAELARRWAGWLDLRDADSPVPLRSRHAVHLARMLTGEEEAVVPNWFSTVSVTSSRYQVVVQARSHRHLCEQPGALPEEVRSPRWQALVEALEHWDDLPTARRVVVVALLTQLGFHRHAVRLVGTFAIDADPLRQQLVYEVSRAAYQLNRKSPIPYEIFGWLAGNAVRPALRTLAALQLVSTRARGSDREEAARWLADAKASLTGLGAEPDWLAHLVTSRYHRAAALHELSGRDRDPVVAHMRAALEHDDALARSAENPVQAHYQRENRGLVLEAHLKLDTLTGTASAPGDAVGQLLSLDPVDPEPLYAIGAYLAGRGDWEAALETFLRAAGSGTLRGASAANAAAVCAERLGRPDEAERARRLLLDLDPAARLPVDRADARPRG</sequence>
<evidence type="ECO:0000313" key="2">
    <source>
        <dbReference type="Proteomes" id="UP000542210"/>
    </source>
</evidence>
<dbReference type="RefSeq" id="WP_184885423.1">
    <property type="nucleotide sequence ID" value="NZ_BOOV01000011.1"/>
</dbReference>